<feature type="non-terminal residue" evidence="3">
    <location>
        <position position="1"/>
    </location>
</feature>
<accession>M5G5V3</accession>
<gene>
    <name evidence="3" type="ORF">DACRYDRAFT_42624</name>
</gene>
<sequence length="86" mass="9439">MDATQLARWTRFAAKGGIGRGTALRDCVAEGPEDLMFMQGDEVVVLMSVAEGKYLGYCEGVVGHFQMTDVNLHGKLKKAIFTRRST</sequence>
<evidence type="ECO:0000313" key="3">
    <source>
        <dbReference type="EMBL" id="EJT99137.1"/>
    </source>
</evidence>
<dbReference type="SUPFAM" id="SSF50044">
    <property type="entry name" value="SH3-domain"/>
    <property type="match status" value="1"/>
</dbReference>
<dbReference type="OrthoDB" id="159449at2759"/>
<evidence type="ECO:0000259" key="2">
    <source>
        <dbReference type="Pfam" id="PF07653"/>
    </source>
</evidence>
<dbReference type="InterPro" id="IPR001452">
    <property type="entry name" value="SH3_domain"/>
</dbReference>
<feature type="domain" description="SH3" evidence="2">
    <location>
        <begin position="23"/>
        <end position="68"/>
    </location>
</feature>
<evidence type="ECO:0000256" key="1">
    <source>
        <dbReference type="ARBA" id="ARBA00022443"/>
    </source>
</evidence>
<dbReference type="RefSeq" id="XP_040626035.1">
    <property type="nucleotide sequence ID" value="XM_040774522.1"/>
</dbReference>
<organism evidence="3 4">
    <name type="scientific">Dacryopinax primogenitus (strain DJM 731)</name>
    <name type="common">Brown rot fungus</name>
    <dbReference type="NCBI Taxonomy" id="1858805"/>
    <lineage>
        <taxon>Eukaryota</taxon>
        <taxon>Fungi</taxon>
        <taxon>Dikarya</taxon>
        <taxon>Basidiomycota</taxon>
        <taxon>Agaricomycotina</taxon>
        <taxon>Dacrymycetes</taxon>
        <taxon>Dacrymycetales</taxon>
        <taxon>Dacrymycetaceae</taxon>
        <taxon>Dacryopinax</taxon>
    </lineage>
</organism>
<dbReference type="Pfam" id="PF07653">
    <property type="entry name" value="SH3_2"/>
    <property type="match status" value="1"/>
</dbReference>
<protein>
    <recommendedName>
        <fullName evidence="2">SH3 domain-containing protein</fullName>
    </recommendedName>
</protein>
<dbReference type="Proteomes" id="UP000030653">
    <property type="component" value="Unassembled WGS sequence"/>
</dbReference>
<name>M5G5V3_DACPD</name>
<dbReference type="InterPro" id="IPR036028">
    <property type="entry name" value="SH3-like_dom_sf"/>
</dbReference>
<dbReference type="AlphaFoldDB" id="M5G5V3"/>
<dbReference type="HOGENOM" id="CLU_157433_1_0_1"/>
<proteinExistence type="predicted"/>
<dbReference type="OMA" id="CEGVIGL"/>
<keyword evidence="1" id="KW-0728">SH3 domain</keyword>
<dbReference type="EMBL" id="JH795871">
    <property type="protein sequence ID" value="EJT99137.1"/>
    <property type="molecule type" value="Genomic_DNA"/>
</dbReference>
<keyword evidence="4" id="KW-1185">Reference proteome</keyword>
<dbReference type="STRING" id="1858805.M5G5V3"/>
<evidence type="ECO:0000313" key="4">
    <source>
        <dbReference type="Proteomes" id="UP000030653"/>
    </source>
</evidence>
<reference evidence="3 4" key="1">
    <citation type="journal article" date="2012" name="Science">
        <title>The Paleozoic origin of enzymatic lignin decomposition reconstructed from 31 fungal genomes.</title>
        <authorList>
            <person name="Floudas D."/>
            <person name="Binder M."/>
            <person name="Riley R."/>
            <person name="Barry K."/>
            <person name="Blanchette R.A."/>
            <person name="Henrissat B."/>
            <person name="Martinez A.T."/>
            <person name="Otillar R."/>
            <person name="Spatafora J.W."/>
            <person name="Yadav J.S."/>
            <person name="Aerts A."/>
            <person name="Benoit I."/>
            <person name="Boyd A."/>
            <person name="Carlson A."/>
            <person name="Copeland A."/>
            <person name="Coutinho P.M."/>
            <person name="de Vries R.P."/>
            <person name="Ferreira P."/>
            <person name="Findley K."/>
            <person name="Foster B."/>
            <person name="Gaskell J."/>
            <person name="Glotzer D."/>
            <person name="Gorecki P."/>
            <person name="Heitman J."/>
            <person name="Hesse C."/>
            <person name="Hori C."/>
            <person name="Igarashi K."/>
            <person name="Jurgens J.A."/>
            <person name="Kallen N."/>
            <person name="Kersten P."/>
            <person name="Kohler A."/>
            <person name="Kuees U."/>
            <person name="Kumar T.K.A."/>
            <person name="Kuo A."/>
            <person name="LaButti K."/>
            <person name="Larrondo L.F."/>
            <person name="Lindquist E."/>
            <person name="Ling A."/>
            <person name="Lombard V."/>
            <person name="Lucas S."/>
            <person name="Lundell T."/>
            <person name="Martin R."/>
            <person name="McLaughlin D.J."/>
            <person name="Morgenstern I."/>
            <person name="Morin E."/>
            <person name="Murat C."/>
            <person name="Nagy L.G."/>
            <person name="Nolan M."/>
            <person name="Ohm R.A."/>
            <person name="Patyshakuliyeva A."/>
            <person name="Rokas A."/>
            <person name="Ruiz-Duenas F.J."/>
            <person name="Sabat G."/>
            <person name="Salamov A."/>
            <person name="Samejima M."/>
            <person name="Schmutz J."/>
            <person name="Slot J.C."/>
            <person name="St John F."/>
            <person name="Stenlid J."/>
            <person name="Sun H."/>
            <person name="Sun S."/>
            <person name="Syed K."/>
            <person name="Tsang A."/>
            <person name="Wiebenga A."/>
            <person name="Young D."/>
            <person name="Pisabarro A."/>
            <person name="Eastwood D.C."/>
            <person name="Martin F."/>
            <person name="Cullen D."/>
            <person name="Grigoriev I.V."/>
            <person name="Hibbett D.S."/>
        </authorList>
    </citation>
    <scope>NUCLEOTIDE SEQUENCE [LARGE SCALE GENOMIC DNA]</scope>
    <source>
        <strain evidence="3 4">DJM-731 SS1</strain>
    </source>
</reference>
<dbReference type="GeneID" id="63689584"/>